<dbReference type="Proteomes" id="UP000790709">
    <property type="component" value="Unassembled WGS sequence"/>
</dbReference>
<evidence type="ECO:0000313" key="2">
    <source>
        <dbReference type="Proteomes" id="UP000790709"/>
    </source>
</evidence>
<dbReference type="EMBL" id="MU266571">
    <property type="protein sequence ID" value="KAH7920575.1"/>
    <property type="molecule type" value="Genomic_DNA"/>
</dbReference>
<name>A0ACB8B4J2_9AGAM</name>
<gene>
    <name evidence="1" type="ORF">BV22DRAFT_985142</name>
</gene>
<comment type="caution">
    <text evidence="1">The sequence shown here is derived from an EMBL/GenBank/DDBJ whole genome shotgun (WGS) entry which is preliminary data.</text>
</comment>
<proteinExistence type="predicted"/>
<feature type="non-terminal residue" evidence="1">
    <location>
        <position position="123"/>
    </location>
</feature>
<reference evidence="1" key="1">
    <citation type="journal article" date="2021" name="New Phytol.">
        <title>Evolutionary innovations through gain and loss of genes in the ectomycorrhizal Boletales.</title>
        <authorList>
            <person name="Wu G."/>
            <person name="Miyauchi S."/>
            <person name="Morin E."/>
            <person name="Kuo A."/>
            <person name="Drula E."/>
            <person name="Varga T."/>
            <person name="Kohler A."/>
            <person name="Feng B."/>
            <person name="Cao Y."/>
            <person name="Lipzen A."/>
            <person name="Daum C."/>
            <person name="Hundley H."/>
            <person name="Pangilinan J."/>
            <person name="Johnson J."/>
            <person name="Barry K."/>
            <person name="LaButti K."/>
            <person name="Ng V."/>
            <person name="Ahrendt S."/>
            <person name="Min B."/>
            <person name="Choi I.G."/>
            <person name="Park H."/>
            <person name="Plett J.M."/>
            <person name="Magnuson J."/>
            <person name="Spatafora J.W."/>
            <person name="Nagy L.G."/>
            <person name="Henrissat B."/>
            <person name="Grigoriev I.V."/>
            <person name="Yang Z.L."/>
            <person name="Xu J."/>
            <person name="Martin F.M."/>
        </authorList>
    </citation>
    <scope>NUCLEOTIDE SEQUENCE</scope>
    <source>
        <strain evidence="1">KUC20120723A-06</strain>
    </source>
</reference>
<sequence>PPRPTISWKEIADYTFLGEFDLLRQSHSDPRCEDWTKPAQHEATIKYFKLQCAREEIARLNVEIRRLRTSIHDKEVVTTQIITNLLDTNHSLGLELQRQWQTRVAVNAIHIYRLDQIECLLGF</sequence>
<protein>
    <submittedName>
        <fullName evidence="1">Uncharacterized protein</fullName>
    </submittedName>
</protein>
<keyword evidence="2" id="KW-1185">Reference proteome</keyword>
<organism evidence="1 2">
    <name type="scientific">Leucogyrophana mollusca</name>
    <dbReference type="NCBI Taxonomy" id="85980"/>
    <lineage>
        <taxon>Eukaryota</taxon>
        <taxon>Fungi</taxon>
        <taxon>Dikarya</taxon>
        <taxon>Basidiomycota</taxon>
        <taxon>Agaricomycotina</taxon>
        <taxon>Agaricomycetes</taxon>
        <taxon>Agaricomycetidae</taxon>
        <taxon>Boletales</taxon>
        <taxon>Boletales incertae sedis</taxon>
        <taxon>Leucogyrophana</taxon>
    </lineage>
</organism>
<feature type="non-terminal residue" evidence="1">
    <location>
        <position position="1"/>
    </location>
</feature>
<accession>A0ACB8B4J2</accession>
<evidence type="ECO:0000313" key="1">
    <source>
        <dbReference type="EMBL" id="KAH7920575.1"/>
    </source>
</evidence>